<dbReference type="CDD" id="cd02972">
    <property type="entry name" value="DsbA_family"/>
    <property type="match status" value="1"/>
</dbReference>
<proteinExistence type="predicted"/>
<dbReference type="Proteomes" id="UP000054537">
    <property type="component" value="Unassembled WGS sequence"/>
</dbReference>
<protein>
    <recommendedName>
        <fullName evidence="3">DSBA oxidoreductase</fullName>
    </recommendedName>
</protein>
<dbReference type="Pfam" id="PF22234">
    <property type="entry name" value="Rv2466c-like"/>
    <property type="match status" value="1"/>
</dbReference>
<reference evidence="1 2" key="1">
    <citation type="submission" date="2014-10" db="EMBL/GenBank/DDBJ databases">
        <title>Draft genome sequence of Actinoplanes utahensis NRRL 12052.</title>
        <authorList>
            <person name="Velasco-Bucheli B."/>
            <person name="del Cerro C."/>
            <person name="Hormigo D."/>
            <person name="Garcia J.L."/>
            <person name="Acebal C."/>
            <person name="Arroyo M."/>
            <person name="de la Mata I."/>
        </authorList>
    </citation>
    <scope>NUCLEOTIDE SEQUENCE [LARGE SCALE GENOMIC DNA]</scope>
    <source>
        <strain evidence="1 2">NRRL 12052</strain>
    </source>
</reference>
<evidence type="ECO:0008006" key="3">
    <source>
        <dbReference type="Google" id="ProtNLM"/>
    </source>
</evidence>
<dbReference type="Gene3D" id="3.40.30.10">
    <property type="entry name" value="Glutaredoxin"/>
    <property type="match status" value="1"/>
</dbReference>
<accession>A0A0A6UG98</accession>
<comment type="caution">
    <text evidence="1">The sequence shown here is derived from an EMBL/GenBank/DDBJ whole genome shotgun (WGS) entry which is preliminary data.</text>
</comment>
<dbReference type="eggNOG" id="COG3917">
    <property type="taxonomic scope" value="Bacteria"/>
</dbReference>
<sequence>MPVMAITFYFDPICPFTWKTSRWVKDAASRTGEPITWKFLSLAVLNEGNDTPEQYRAYHSFGLRAHRVLAAADRKHGQEAVDTLYTTLGRRLHEQDGRPDGDTLAAALADADLPADLIDAAGDESLDTVVRASHEEAQARVGTEAGSPVTALDDGPAFFGPVVIPAPEGADADRLLEALRLLSTVPQFSELKRGRNDS</sequence>
<keyword evidence="2" id="KW-1185">Reference proteome</keyword>
<name>A0A0A6UG98_ACTUT</name>
<evidence type="ECO:0000313" key="1">
    <source>
        <dbReference type="EMBL" id="KHD74486.1"/>
    </source>
</evidence>
<dbReference type="AlphaFoldDB" id="A0A0A6UG98"/>
<organism evidence="1 2">
    <name type="scientific">Actinoplanes utahensis</name>
    <dbReference type="NCBI Taxonomy" id="1869"/>
    <lineage>
        <taxon>Bacteria</taxon>
        <taxon>Bacillati</taxon>
        <taxon>Actinomycetota</taxon>
        <taxon>Actinomycetes</taxon>
        <taxon>Micromonosporales</taxon>
        <taxon>Micromonosporaceae</taxon>
        <taxon>Actinoplanes</taxon>
    </lineage>
</organism>
<gene>
    <name evidence="1" type="ORF">MB27_28650</name>
</gene>
<dbReference type="InterPro" id="IPR053977">
    <property type="entry name" value="Rv2466c-like"/>
</dbReference>
<dbReference type="STRING" id="1869.MB27_28650"/>
<dbReference type="InterPro" id="IPR036249">
    <property type="entry name" value="Thioredoxin-like_sf"/>
</dbReference>
<dbReference type="EMBL" id="JRTT01000043">
    <property type="protein sequence ID" value="KHD74486.1"/>
    <property type="molecule type" value="Genomic_DNA"/>
</dbReference>
<evidence type="ECO:0000313" key="2">
    <source>
        <dbReference type="Proteomes" id="UP000054537"/>
    </source>
</evidence>
<dbReference type="SUPFAM" id="SSF52833">
    <property type="entry name" value="Thioredoxin-like"/>
    <property type="match status" value="1"/>
</dbReference>